<evidence type="ECO:0000259" key="2">
    <source>
        <dbReference type="Pfam" id="PF11412"/>
    </source>
</evidence>
<proteinExistence type="predicted"/>
<dbReference type="RefSeq" id="WP_089899525.1">
    <property type="nucleotide sequence ID" value="NZ_FOCI01000004.1"/>
</dbReference>
<evidence type="ECO:0000256" key="1">
    <source>
        <dbReference type="SAM" id="SignalP"/>
    </source>
</evidence>
<feature type="signal peptide" evidence="1">
    <location>
        <begin position="1"/>
        <end position="21"/>
    </location>
</feature>
<organism evidence="3 4">
    <name type="scientific">Loktanella fryxellensis</name>
    <dbReference type="NCBI Taxonomy" id="245187"/>
    <lineage>
        <taxon>Bacteria</taxon>
        <taxon>Pseudomonadati</taxon>
        <taxon>Pseudomonadota</taxon>
        <taxon>Alphaproteobacteria</taxon>
        <taxon>Rhodobacterales</taxon>
        <taxon>Roseobacteraceae</taxon>
        <taxon>Loktanella</taxon>
    </lineage>
</organism>
<feature type="domain" description="Thiol:disulfide interchange protein DsbD N-terminal" evidence="2">
    <location>
        <begin position="39"/>
        <end position="143"/>
    </location>
</feature>
<dbReference type="AlphaFoldDB" id="A0A1H8B051"/>
<evidence type="ECO:0000313" key="4">
    <source>
        <dbReference type="Proteomes" id="UP000199585"/>
    </source>
</evidence>
<dbReference type="EMBL" id="FOCI01000004">
    <property type="protein sequence ID" value="SEM76342.1"/>
    <property type="molecule type" value="Genomic_DNA"/>
</dbReference>
<accession>A0A1H8B051</accession>
<evidence type="ECO:0000313" key="3">
    <source>
        <dbReference type="EMBL" id="SEM76342.1"/>
    </source>
</evidence>
<sequence length="261" mass="27005">MNRIPTLLAATLLLTAPPVLAQSGSEVARVTVLPGYVTEGGTHMAALRVTLAPGWKTYWRSPGDAGIPPLISLSGGNVATAAFHWPTPDVFDQNGMRSIGYHDSLVLPVEVTALDGGTGPLRLTGTMDIGVCQDICIPAQLRFDGDLTPGPRDPAIIGALLDQPQVAGHATCRVTPQADGVRLDATLTLPPTGGAEALVIEAGDPQIWVSEPVIARQGGTLTATATMTRGSGQAIAFDRGAVRFTVLGQDRATEVRGCTAG</sequence>
<keyword evidence="1" id="KW-0732">Signal</keyword>
<dbReference type="STRING" id="245187.SAMN04488003_104113"/>
<feature type="chain" id="PRO_5011628580" evidence="1">
    <location>
        <begin position="22"/>
        <end position="261"/>
    </location>
</feature>
<gene>
    <name evidence="3" type="ORF">SAMN04488003_104113</name>
</gene>
<protein>
    <submittedName>
        <fullName evidence="3">Thiol-disulfide interchange protein, contains DsbC and DsbD domains</fullName>
    </submittedName>
</protein>
<dbReference type="Proteomes" id="UP000199585">
    <property type="component" value="Unassembled WGS sequence"/>
</dbReference>
<dbReference type="Pfam" id="PF11412">
    <property type="entry name" value="DsbD_N"/>
    <property type="match status" value="1"/>
</dbReference>
<keyword evidence="4" id="KW-1185">Reference proteome</keyword>
<reference evidence="3 4" key="1">
    <citation type="submission" date="2016-10" db="EMBL/GenBank/DDBJ databases">
        <authorList>
            <person name="de Groot N.N."/>
        </authorList>
    </citation>
    <scope>NUCLEOTIDE SEQUENCE [LARGE SCALE GENOMIC DNA]</scope>
    <source>
        <strain evidence="3 4">DSM 16213</strain>
    </source>
</reference>
<dbReference type="InterPro" id="IPR028250">
    <property type="entry name" value="DsbDN"/>
</dbReference>
<name>A0A1H8B051_9RHOB</name>
<dbReference type="OrthoDB" id="9811036at2"/>